<name>A0ABQ5FUG7_9ASTR</name>
<sequence>MEDANPSSLALRNELSHLEKKMEIELWLENNRSVNSLVSSDNEFEEEIEIEEDEEKDDLEYFNTFSTIEDTWMAFGGNTRDLDSRWEETDDITTIHEFQYQKSIQWLETGSQSMATASGGSSDGVRILVTTSKVADSKETLRRFAG</sequence>
<comment type="caution">
    <text evidence="1">The sequence shown here is derived from an EMBL/GenBank/DDBJ whole genome shotgun (WGS) entry which is preliminary data.</text>
</comment>
<keyword evidence="2" id="KW-1185">Reference proteome</keyword>
<evidence type="ECO:0000313" key="2">
    <source>
        <dbReference type="Proteomes" id="UP001151760"/>
    </source>
</evidence>
<reference evidence="1" key="1">
    <citation type="journal article" date="2022" name="Int. J. Mol. Sci.">
        <title>Draft Genome of Tanacetum Coccineum: Genomic Comparison of Closely Related Tanacetum-Family Plants.</title>
        <authorList>
            <person name="Yamashiro T."/>
            <person name="Shiraishi A."/>
            <person name="Nakayama K."/>
            <person name="Satake H."/>
        </authorList>
    </citation>
    <scope>NUCLEOTIDE SEQUENCE</scope>
</reference>
<dbReference type="Proteomes" id="UP001151760">
    <property type="component" value="Unassembled WGS sequence"/>
</dbReference>
<accession>A0ABQ5FUG7</accession>
<organism evidence="1 2">
    <name type="scientific">Tanacetum coccineum</name>
    <dbReference type="NCBI Taxonomy" id="301880"/>
    <lineage>
        <taxon>Eukaryota</taxon>
        <taxon>Viridiplantae</taxon>
        <taxon>Streptophyta</taxon>
        <taxon>Embryophyta</taxon>
        <taxon>Tracheophyta</taxon>
        <taxon>Spermatophyta</taxon>
        <taxon>Magnoliopsida</taxon>
        <taxon>eudicotyledons</taxon>
        <taxon>Gunneridae</taxon>
        <taxon>Pentapetalae</taxon>
        <taxon>asterids</taxon>
        <taxon>campanulids</taxon>
        <taxon>Asterales</taxon>
        <taxon>Asteraceae</taxon>
        <taxon>Asteroideae</taxon>
        <taxon>Anthemideae</taxon>
        <taxon>Anthemidinae</taxon>
        <taxon>Tanacetum</taxon>
    </lineage>
</organism>
<proteinExistence type="predicted"/>
<protein>
    <submittedName>
        <fullName evidence="1">Uncharacterized protein</fullName>
    </submittedName>
</protein>
<reference evidence="1" key="2">
    <citation type="submission" date="2022-01" db="EMBL/GenBank/DDBJ databases">
        <authorList>
            <person name="Yamashiro T."/>
            <person name="Shiraishi A."/>
            <person name="Satake H."/>
            <person name="Nakayama K."/>
        </authorList>
    </citation>
    <scope>NUCLEOTIDE SEQUENCE</scope>
</reference>
<dbReference type="EMBL" id="BQNB010017767">
    <property type="protein sequence ID" value="GJT67003.1"/>
    <property type="molecule type" value="Genomic_DNA"/>
</dbReference>
<evidence type="ECO:0000313" key="1">
    <source>
        <dbReference type="EMBL" id="GJT67003.1"/>
    </source>
</evidence>
<gene>
    <name evidence="1" type="ORF">Tco_1018483</name>
</gene>